<accession>A0AAN7U9E0</accession>
<comment type="caution">
    <text evidence="9">The sequence shown here is derived from an EMBL/GenBank/DDBJ whole genome shotgun (WGS) entry which is preliminary data.</text>
</comment>
<keyword evidence="4" id="KW-0813">Transport</keyword>
<dbReference type="GO" id="GO:0005737">
    <property type="term" value="C:cytoplasm"/>
    <property type="evidence" value="ECO:0007669"/>
    <property type="project" value="UniProtKB-SubCell"/>
</dbReference>
<evidence type="ECO:0000256" key="2">
    <source>
        <dbReference type="ARBA" id="ARBA00004496"/>
    </source>
</evidence>
<dbReference type="SUPFAM" id="SSF48371">
    <property type="entry name" value="ARM repeat"/>
    <property type="match status" value="1"/>
</dbReference>
<evidence type="ECO:0000256" key="4">
    <source>
        <dbReference type="ARBA" id="ARBA00022448"/>
    </source>
</evidence>
<reference evidence="9 10" key="1">
    <citation type="submission" date="2023-11" db="EMBL/GenBank/DDBJ databases">
        <title>Dfirmibasis_genome.</title>
        <authorList>
            <person name="Edelbroek B."/>
            <person name="Kjellin J."/>
            <person name="Jerlstrom-Hultqvist J."/>
            <person name="Soderbom F."/>
        </authorList>
    </citation>
    <scope>NUCLEOTIDE SEQUENCE [LARGE SCALE GENOMIC DNA]</scope>
    <source>
        <strain evidence="9 10">TNS-C-14</strain>
    </source>
</reference>
<evidence type="ECO:0000256" key="5">
    <source>
        <dbReference type="ARBA" id="ARBA00022490"/>
    </source>
</evidence>
<dbReference type="AlphaFoldDB" id="A0AAN7U9E0"/>
<feature type="domain" description="Exportin-7/Ran-binding protein 17 TPR repeats" evidence="8">
    <location>
        <begin position="414"/>
        <end position="651"/>
    </location>
</feature>
<dbReference type="InterPro" id="IPR044189">
    <property type="entry name" value="XPO4/7-like"/>
</dbReference>
<keyword evidence="5" id="KW-0963">Cytoplasm</keyword>
<dbReference type="InterPro" id="IPR016024">
    <property type="entry name" value="ARM-type_fold"/>
</dbReference>
<evidence type="ECO:0000256" key="6">
    <source>
        <dbReference type="ARBA" id="ARBA00022927"/>
    </source>
</evidence>
<dbReference type="InterPro" id="IPR011989">
    <property type="entry name" value="ARM-like"/>
</dbReference>
<evidence type="ECO:0000256" key="7">
    <source>
        <dbReference type="ARBA" id="ARBA00023242"/>
    </source>
</evidence>
<keyword evidence="6" id="KW-0653">Protein transport</keyword>
<comment type="subcellular location">
    <subcellularLocation>
        <location evidence="2">Cytoplasm</location>
    </subcellularLocation>
    <subcellularLocation>
        <location evidence="1">Nucleus</location>
    </subcellularLocation>
</comment>
<dbReference type="PANTHER" id="PTHR12596">
    <property type="entry name" value="EXPORTIN 4,7-RELATED"/>
    <property type="match status" value="1"/>
</dbReference>
<name>A0AAN7U9E0_9MYCE</name>
<dbReference type="Pfam" id="PF25795">
    <property type="entry name" value="TPR_XPO7"/>
    <property type="match status" value="1"/>
</dbReference>
<protein>
    <recommendedName>
        <fullName evidence="8">Exportin-7/Ran-binding protein 17 TPR repeats domain-containing protein</fullName>
    </recommendedName>
</protein>
<sequence>MSIQSEQDFFKFEELCKDFYLKPEETFKIDDILHQYFLNPNFLIEYKQILSFTKNSYVVAQVIRGLIKCVTSFWTGLTPNQKSDMKSNIWLYIESVQPLEQFALSLVFKLYSRVLKFSWTEENNKKNIIVSVKNLMGKSIEHHCTGLKILKDIISEFNEYIGEHLTVLQHRNISISLRDNILLDIFCISLESLNYALANSMDDKFGSIRELALDLSYSCLSFDFIKTTSIDSSEEILTVQIPSQWKTTFDENNPLELFFKIYKQYHSTKSLECILQIVSIRRSFFTTEDERVKFLTSIVQYTTEVLKLNIGFNEPNNHLVFSRVIERLKTNYHLNNLVTVAGYIDWISNLSTFTIDTLKNPQFSPNSIYFLLTLWAKLVSSIIYVKGDPSKTYLEKYSPIIMESFINSKIDNSYSDEEDEHLMDYEKMVEILEGIPHLGRITYQATCRQIILLLDTISAKFLNESNPTQLELYERQCAWLVYIIGCLILGRTSINSSEEHDKIDGELSVRVFILIGYNDKKLSTETNNQYQYRTSRISLELSFIYFMQNFRRIYIGENSISSSKIYQRISELSGPTDHTSVLFSIVQKIGFNFKYWAENDEIIKKSLDMFWESVNGHSTSKMLIDNKITKDILKTHSSQVFPFLEKNSNPRNRTSLYKTIGKLLFTDENMGFFDEFIAPFDDTIKYLLNISTPEQFRTEDIKRKVIGLLRDLRGIITSANSKRSYLLFFEWIHTNFSEVLIKIINVWVDSPEVTTSLLKFISEFVFNRQSRLIFDSSSANGFIIFRDTSKILVSYASLILKANISKQDLYKYKIKGIQTSMLLFTRCLVGGYCNFGVFELYGDKSFTSAIDFIFQLCLSVSLDELMSFPKASKSYITMLEALCLGHSVSVIQLNQQYFVHIMKSLHRCLDSQDVTMSSSSCTSIEKIITICYYQMKKKNSQCLQAIHQNFFSNTNILYEIIDKIISIIIYEDNFNQFMFSKLLLTCIIFHQDTFTTLKQKYIHTFNPQCPEKVEKAFVQLMENTLDNLETKNKDKFTSNVSIFRKEMKLISSSTGRYL</sequence>
<evidence type="ECO:0000313" key="10">
    <source>
        <dbReference type="Proteomes" id="UP001344447"/>
    </source>
</evidence>
<gene>
    <name evidence="9" type="ORF">RB653_005318</name>
</gene>
<keyword evidence="10" id="KW-1185">Reference proteome</keyword>
<evidence type="ECO:0000259" key="8">
    <source>
        <dbReference type="Pfam" id="PF25795"/>
    </source>
</evidence>
<evidence type="ECO:0000313" key="9">
    <source>
        <dbReference type="EMBL" id="KAK5583720.1"/>
    </source>
</evidence>
<dbReference type="EMBL" id="JAVFKY010000001">
    <property type="protein sequence ID" value="KAK5583720.1"/>
    <property type="molecule type" value="Genomic_DNA"/>
</dbReference>
<proteinExistence type="inferred from homology"/>
<dbReference type="GO" id="GO:0005643">
    <property type="term" value="C:nuclear pore"/>
    <property type="evidence" value="ECO:0007669"/>
    <property type="project" value="TreeGrafter"/>
</dbReference>
<evidence type="ECO:0000256" key="1">
    <source>
        <dbReference type="ARBA" id="ARBA00004123"/>
    </source>
</evidence>
<organism evidence="9 10">
    <name type="scientific">Dictyostelium firmibasis</name>
    <dbReference type="NCBI Taxonomy" id="79012"/>
    <lineage>
        <taxon>Eukaryota</taxon>
        <taxon>Amoebozoa</taxon>
        <taxon>Evosea</taxon>
        <taxon>Eumycetozoa</taxon>
        <taxon>Dictyostelia</taxon>
        <taxon>Dictyosteliales</taxon>
        <taxon>Dictyosteliaceae</taxon>
        <taxon>Dictyostelium</taxon>
    </lineage>
</organism>
<keyword evidence="7" id="KW-0539">Nucleus</keyword>
<evidence type="ECO:0000256" key="3">
    <source>
        <dbReference type="ARBA" id="ARBA00009466"/>
    </source>
</evidence>
<dbReference type="InterPro" id="IPR057947">
    <property type="entry name" value="TPR_XPO7/RBP17"/>
</dbReference>
<comment type="similarity">
    <text evidence="3">Belongs to the exportin family.</text>
</comment>
<dbReference type="GO" id="GO:0005049">
    <property type="term" value="F:nuclear export signal receptor activity"/>
    <property type="evidence" value="ECO:0007669"/>
    <property type="project" value="InterPro"/>
</dbReference>
<dbReference type="Gene3D" id="1.25.10.10">
    <property type="entry name" value="Leucine-rich Repeat Variant"/>
    <property type="match status" value="1"/>
</dbReference>
<dbReference type="PANTHER" id="PTHR12596:SF2">
    <property type="entry name" value="EXPORTIN-7 ISOFORM X1"/>
    <property type="match status" value="1"/>
</dbReference>
<dbReference type="Proteomes" id="UP001344447">
    <property type="component" value="Unassembled WGS sequence"/>
</dbReference>
<dbReference type="GO" id="GO:0006611">
    <property type="term" value="P:protein export from nucleus"/>
    <property type="evidence" value="ECO:0007669"/>
    <property type="project" value="TreeGrafter"/>
</dbReference>